<protein>
    <recommendedName>
        <fullName evidence="3">histidine kinase</fullName>
        <ecNumber evidence="3">2.7.13.3</ecNumber>
    </recommendedName>
</protein>
<dbReference type="PANTHER" id="PTHR45436">
    <property type="entry name" value="SENSOR HISTIDINE KINASE YKOH"/>
    <property type="match status" value="1"/>
</dbReference>
<feature type="compositionally biased region" description="Low complexity" evidence="13">
    <location>
        <begin position="86"/>
        <end position="97"/>
    </location>
</feature>
<evidence type="ECO:0000256" key="6">
    <source>
        <dbReference type="ARBA" id="ARBA00022692"/>
    </source>
</evidence>
<evidence type="ECO:0000313" key="17">
    <source>
        <dbReference type="Proteomes" id="UP000014012"/>
    </source>
</evidence>
<dbReference type="GO" id="GO:0005524">
    <property type="term" value="F:ATP binding"/>
    <property type="evidence" value="ECO:0007669"/>
    <property type="project" value="UniProtKB-KW"/>
</dbReference>
<dbReference type="SMART" id="SM00387">
    <property type="entry name" value="HATPase_c"/>
    <property type="match status" value="1"/>
</dbReference>
<dbReference type="HOGENOM" id="CLU_000445_89_37_6"/>
<evidence type="ECO:0000256" key="9">
    <source>
        <dbReference type="ARBA" id="ARBA00022840"/>
    </source>
</evidence>
<dbReference type="PROSITE" id="PS50109">
    <property type="entry name" value="HIS_KIN"/>
    <property type="match status" value="1"/>
</dbReference>
<evidence type="ECO:0000256" key="10">
    <source>
        <dbReference type="ARBA" id="ARBA00022989"/>
    </source>
</evidence>
<dbReference type="GO" id="GO:0000155">
    <property type="term" value="F:phosphorelay sensor kinase activity"/>
    <property type="evidence" value="ECO:0007669"/>
    <property type="project" value="InterPro"/>
</dbReference>
<dbReference type="CDD" id="cd00082">
    <property type="entry name" value="HisKA"/>
    <property type="match status" value="1"/>
</dbReference>
<keyword evidence="8 16" id="KW-0418">Kinase</keyword>
<dbReference type="STRING" id="703.SAMEA2665130_01571"/>
<dbReference type="GO" id="GO:0005886">
    <property type="term" value="C:plasma membrane"/>
    <property type="evidence" value="ECO:0007669"/>
    <property type="project" value="UniProtKB-SubCell"/>
</dbReference>
<evidence type="ECO:0000256" key="12">
    <source>
        <dbReference type="ARBA" id="ARBA00023136"/>
    </source>
</evidence>
<keyword evidence="5" id="KW-0808">Transferase</keyword>
<evidence type="ECO:0000259" key="15">
    <source>
        <dbReference type="PROSITE" id="PS50885"/>
    </source>
</evidence>
<evidence type="ECO:0000256" key="3">
    <source>
        <dbReference type="ARBA" id="ARBA00012438"/>
    </source>
</evidence>
<dbReference type="PANTHER" id="PTHR45436:SF14">
    <property type="entry name" value="SENSOR PROTEIN QSEC"/>
    <property type="match status" value="1"/>
</dbReference>
<accession>R8AQB2</accession>
<keyword evidence="4" id="KW-0597">Phosphoprotein</keyword>
<dbReference type="InterPro" id="IPR003594">
    <property type="entry name" value="HATPase_dom"/>
</dbReference>
<organism evidence="16 17">
    <name type="scientific">Plesiomonas shigelloides 302-73</name>
    <dbReference type="NCBI Taxonomy" id="1315976"/>
    <lineage>
        <taxon>Bacteria</taxon>
        <taxon>Pseudomonadati</taxon>
        <taxon>Pseudomonadota</taxon>
        <taxon>Gammaproteobacteria</taxon>
        <taxon>Enterobacterales</taxon>
        <taxon>Enterobacteriaceae</taxon>
        <taxon>Plesiomonas</taxon>
    </lineage>
</organism>
<comment type="catalytic activity">
    <reaction evidence="1">
        <text>ATP + protein L-histidine = ADP + protein N-phospho-L-histidine.</text>
        <dbReference type="EC" id="2.7.13.3"/>
    </reaction>
</comment>
<evidence type="ECO:0000256" key="7">
    <source>
        <dbReference type="ARBA" id="ARBA00022741"/>
    </source>
</evidence>
<dbReference type="EMBL" id="AQQO01000339">
    <property type="protein sequence ID" value="EON88519.1"/>
    <property type="molecule type" value="Genomic_DNA"/>
</dbReference>
<evidence type="ECO:0000256" key="8">
    <source>
        <dbReference type="ARBA" id="ARBA00022777"/>
    </source>
</evidence>
<dbReference type="InterPro" id="IPR005467">
    <property type="entry name" value="His_kinase_dom"/>
</dbReference>
<feature type="domain" description="Histidine kinase" evidence="14">
    <location>
        <begin position="277"/>
        <end position="508"/>
    </location>
</feature>
<keyword evidence="9" id="KW-0067">ATP-binding</keyword>
<dbReference type="InterPro" id="IPR036890">
    <property type="entry name" value="HATPase_C_sf"/>
</dbReference>
<sequence>MMKNRARSIRRFLLTSVLLIVSSVLSVSALLGYRDANHETEELFDARLAQSARITLRLLTQYLELHPNIPAGGEIYPDWHPATTASTTAIAPRSSSSNVSTSKPEDDESDEATPEGHQYERKLYFQLYDQHGDILLRSPGAPDSRLSAPQAGFATTDNNGKAWRTFTLADPQQQRWLVVGEHSDIRRELADKIALRTIQPLLLTLPLLLIMLWLAILHALSPLTRLTNAISERHPDNLRPLQPRETTDELQPLINEINRLMATVEETLAREKQFTNEAAHELRTPLAVLALHFENALQADTPAQRELAMHKMQLALQRSERMIQQLLTLARLENQNAVSHHEAVALLPLLRTCIAQLAPLALQKEQDIDFVCIPANAAPVICGQPVLLDILFSNILDNAMRYTGIGGKIDIVLEQKNGSVSVTIQDNGPGLSEEALRRICERFYRANADLAQSSSSAEITRIGGAGLGMAIVQNIARHHGATLQITNRPSETAERDGLSVCLSFSRLALASSEPENTANVPNTRSSPPQLKGN</sequence>
<evidence type="ECO:0000256" key="11">
    <source>
        <dbReference type="ARBA" id="ARBA00023012"/>
    </source>
</evidence>
<dbReference type="SUPFAM" id="SSF47384">
    <property type="entry name" value="Homodimeric domain of signal transducing histidine kinase"/>
    <property type="match status" value="1"/>
</dbReference>
<dbReference type="PRINTS" id="PR00344">
    <property type="entry name" value="BCTRLSENSOR"/>
</dbReference>
<proteinExistence type="predicted"/>
<evidence type="ECO:0000256" key="4">
    <source>
        <dbReference type="ARBA" id="ARBA00022553"/>
    </source>
</evidence>
<evidence type="ECO:0000256" key="5">
    <source>
        <dbReference type="ARBA" id="ARBA00022679"/>
    </source>
</evidence>
<gene>
    <name evidence="16" type="ORF">PLESHI_10259</name>
</gene>
<dbReference type="EC" id="2.7.13.3" evidence="3"/>
<dbReference type="Pfam" id="PF00512">
    <property type="entry name" value="HisKA"/>
    <property type="match status" value="1"/>
</dbReference>
<dbReference type="SMART" id="SM00388">
    <property type="entry name" value="HisKA"/>
    <property type="match status" value="1"/>
</dbReference>
<comment type="subcellular location">
    <subcellularLocation>
        <location evidence="2">Cell inner membrane</location>
        <topology evidence="2">Multi-pass membrane protein</topology>
    </subcellularLocation>
</comment>
<dbReference type="CDD" id="cd00075">
    <property type="entry name" value="HATPase"/>
    <property type="match status" value="1"/>
</dbReference>
<keyword evidence="17" id="KW-1185">Reference proteome</keyword>
<keyword evidence="12" id="KW-0472">Membrane</keyword>
<dbReference type="InterPro" id="IPR003660">
    <property type="entry name" value="HAMP_dom"/>
</dbReference>
<dbReference type="Pfam" id="PF02518">
    <property type="entry name" value="HATPase_c"/>
    <property type="match status" value="1"/>
</dbReference>
<dbReference type="InterPro" id="IPR050428">
    <property type="entry name" value="TCS_sensor_his_kinase"/>
</dbReference>
<feature type="region of interest" description="Disordered" evidence="13">
    <location>
        <begin position="511"/>
        <end position="533"/>
    </location>
</feature>
<keyword evidence="6" id="KW-0812">Transmembrane</keyword>
<dbReference type="Gene3D" id="3.30.565.10">
    <property type="entry name" value="Histidine kinase-like ATPase, C-terminal domain"/>
    <property type="match status" value="1"/>
</dbReference>
<comment type="caution">
    <text evidence="16">The sequence shown here is derived from an EMBL/GenBank/DDBJ whole genome shotgun (WGS) entry which is preliminary data.</text>
</comment>
<evidence type="ECO:0000259" key="14">
    <source>
        <dbReference type="PROSITE" id="PS50109"/>
    </source>
</evidence>
<dbReference type="PATRIC" id="fig|1315976.3.peg.1925"/>
<keyword evidence="10" id="KW-1133">Transmembrane helix</keyword>
<dbReference type="InterPro" id="IPR036097">
    <property type="entry name" value="HisK_dim/P_sf"/>
</dbReference>
<dbReference type="InterPro" id="IPR003661">
    <property type="entry name" value="HisK_dim/P_dom"/>
</dbReference>
<evidence type="ECO:0000256" key="1">
    <source>
        <dbReference type="ARBA" id="ARBA00000085"/>
    </source>
</evidence>
<name>R8AQB2_PLESH</name>
<feature type="region of interest" description="Disordered" evidence="13">
    <location>
        <begin position="86"/>
        <end position="116"/>
    </location>
</feature>
<dbReference type="SUPFAM" id="SSF55874">
    <property type="entry name" value="ATPase domain of HSP90 chaperone/DNA topoisomerase II/histidine kinase"/>
    <property type="match status" value="1"/>
</dbReference>
<feature type="compositionally biased region" description="Polar residues" evidence="13">
    <location>
        <begin position="513"/>
        <end position="533"/>
    </location>
</feature>
<dbReference type="Proteomes" id="UP000014012">
    <property type="component" value="Unassembled WGS sequence"/>
</dbReference>
<dbReference type="InterPro" id="IPR004358">
    <property type="entry name" value="Sig_transdc_His_kin-like_C"/>
</dbReference>
<dbReference type="AlphaFoldDB" id="R8AQB2"/>
<keyword evidence="11" id="KW-0902">Two-component regulatory system</keyword>
<evidence type="ECO:0000313" key="16">
    <source>
        <dbReference type="EMBL" id="EON88519.1"/>
    </source>
</evidence>
<reference evidence="16 17" key="1">
    <citation type="journal article" date="2013" name="Genome Announc.">
        <title>Genome Sequence of Plesiomonas shigelloides Strain 302-73 (Serotype O1).</title>
        <authorList>
            <person name="Pique N."/>
            <person name="Aquilini E."/>
            <person name="Alioto T."/>
            <person name="Minana-Galbis D."/>
            <person name="Tomas J.M."/>
        </authorList>
    </citation>
    <scope>NUCLEOTIDE SEQUENCE [LARGE SCALE GENOMIC DNA]</scope>
    <source>
        <strain evidence="16 17">302-73</strain>
    </source>
</reference>
<keyword evidence="7" id="KW-0547">Nucleotide-binding</keyword>
<evidence type="ECO:0000256" key="2">
    <source>
        <dbReference type="ARBA" id="ARBA00004429"/>
    </source>
</evidence>
<dbReference type="PROSITE" id="PS50885">
    <property type="entry name" value="HAMP"/>
    <property type="match status" value="1"/>
</dbReference>
<dbReference type="Gene3D" id="1.10.287.130">
    <property type="match status" value="1"/>
</dbReference>
<feature type="domain" description="HAMP" evidence="15">
    <location>
        <begin position="217"/>
        <end position="269"/>
    </location>
</feature>
<dbReference type="RefSeq" id="WP_010863662.1">
    <property type="nucleotide sequence ID" value="NZ_KB944511.1"/>
</dbReference>
<evidence type="ECO:0000256" key="13">
    <source>
        <dbReference type="SAM" id="MobiDB-lite"/>
    </source>
</evidence>